<dbReference type="Proteomes" id="UP000220397">
    <property type="component" value="Unassembled WGS sequence"/>
</dbReference>
<accession>A0A9X6Z720</accession>
<proteinExistence type="predicted"/>
<comment type="caution">
    <text evidence="1">The sequence shown here is derived from an EMBL/GenBank/DDBJ whole genome shotgun (WGS) entry which is preliminary data.</text>
</comment>
<name>A0A9X6Z720_BACTU</name>
<evidence type="ECO:0000313" key="1">
    <source>
        <dbReference type="EMBL" id="PFB10414.1"/>
    </source>
</evidence>
<protein>
    <submittedName>
        <fullName evidence="1">Uncharacterized protein</fullName>
    </submittedName>
</protein>
<reference evidence="1 2" key="1">
    <citation type="submission" date="2017-09" db="EMBL/GenBank/DDBJ databases">
        <title>Large-scale bioinformatics analysis of Bacillus genomes uncovers conserved roles of natural products in bacterial physiology.</title>
        <authorList>
            <consortium name="Agbiome Team Llc"/>
            <person name="Bleich R.M."/>
            <person name="Kirk G.J."/>
            <person name="Santa Maria K.C."/>
            <person name="Allen S.E."/>
            <person name="Farag S."/>
            <person name="Shank E.A."/>
            <person name="Bowers A."/>
        </authorList>
    </citation>
    <scope>NUCLEOTIDE SEQUENCE [LARGE SCALE GENOMIC DNA]</scope>
    <source>
        <strain evidence="1 2">AFS015413</strain>
    </source>
</reference>
<sequence length="67" mass="8292">MSYHDERHMYHMKAYLIDKLGWERREEIEAWGITKTFEMFRYVYHGGLDKKTAAKQRDLAQKAIWRR</sequence>
<dbReference type="AlphaFoldDB" id="A0A9X6Z720"/>
<dbReference type="EMBL" id="NTUS01000005">
    <property type="protein sequence ID" value="PFB10414.1"/>
    <property type="molecule type" value="Genomic_DNA"/>
</dbReference>
<gene>
    <name evidence="1" type="ORF">CN398_00680</name>
</gene>
<organism evidence="1 2">
    <name type="scientific">Bacillus thuringiensis</name>
    <dbReference type="NCBI Taxonomy" id="1428"/>
    <lineage>
        <taxon>Bacteria</taxon>
        <taxon>Bacillati</taxon>
        <taxon>Bacillota</taxon>
        <taxon>Bacilli</taxon>
        <taxon>Bacillales</taxon>
        <taxon>Bacillaceae</taxon>
        <taxon>Bacillus</taxon>
        <taxon>Bacillus cereus group</taxon>
    </lineage>
</organism>
<evidence type="ECO:0000313" key="2">
    <source>
        <dbReference type="Proteomes" id="UP000220397"/>
    </source>
</evidence>